<feature type="compositionally biased region" description="Polar residues" evidence="6">
    <location>
        <begin position="147"/>
        <end position="176"/>
    </location>
</feature>
<dbReference type="GO" id="GO:0009893">
    <property type="term" value="P:positive regulation of metabolic process"/>
    <property type="evidence" value="ECO:0007669"/>
    <property type="project" value="UniProtKB-ARBA"/>
</dbReference>
<dbReference type="GO" id="GO:0006351">
    <property type="term" value="P:DNA-templated transcription"/>
    <property type="evidence" value="ECO:0007669"/>
    <property type="project" value="InterPro"/>
</dbReference>
<dbReference type="GO" id="GO:0003677">
    <property type="term" value="F:DNA binding"/>
    <property type="evidence" value="ECO:0007669"/>
    <property type="project" value="UniProtKB-KW"/>
</dbReference>
<dbReference type="EMBL" id="ML736370">
    <property type="protein sequence ID" value="KAE8372207.1"/>
    <property type="molecule type" value="Genomic_DNA"/>
</dbReference>
<keyword evidence="2" id="KW-0805">Transcription regulation</keyword>
<keyword evidence="3" id="KW-0238">DNA-binding</keyword>
<feature type="region of interest" description="Disordered" evidence="6">
    <location>
        <begin position="134"/>
        <end position="176"/>
    </location>
</feature>
<accession>A0A5N7AQS0</accession>
<dbReference type="InterPro" id="IPR007219">
    <property type="entry name" value="XnlR_reg_dom"/>
</dbReference>
<evidence type="ECO:0000259" key="7">
    <source>
        <dbReference type="SMART" id="SM00906"/>
    </source>
</evidence>
<dbReference type="SUPFAM" id="SSF57701">
    <property type="entry name" value="Zn2/Cys6 DNA-binding domain"/>
    <property type="match status" value="1"/>
</dbReference>
<proteinExistence type="predicted"/>
<dbReference type="CDD" id="cd00067">
    <property type="entry name" value="GAL4"/>
    <property type="match status" value="1"/>
</dbReference>
<evidence type="ECO:0000256" key="6">
    <source>
        <dbReference type="SAM" id="MobiDB-lite"/>
    </source>
</evidence>
<evidence type="ECO:0000313" key="8">
    <source>
        <dbReference type="EMBL" id="KAE8372207.1"/>
    </source>
</evidence>
<protein>
    <recommendedName>
        <fullName evidence="7">Xylanolytic transcriptional activator regulatory domain-containing protein</fullName>
    </recommendedName>
</protein>
<dbReference type="Proteomes" id="UP000326198">
    <property type="component" value="Unassembled WGS sequence"/>
</dbReference>
<evidence type="ECO:0000256" key="1">
    <source>
        <dbReference type="ARBA" id="ARBA00022723"/>
    </source>
</evidence>
<gene>
    <name evidence="8" type="ORF">BDV26DRAFT_286143</name>
</gene>
<dbReference type="AlphaFoldDB" id="A0A5N7AQS0"/>
<evidence type="ECO:0000313" key="9">
    <source>
        <dbReference type="Proteomes" id="UP000326198"/>
    </source>
</evidence>
<dbReference type="OrthoDB" id="5818554at2759"/>
<dbReference type="GO" id="GO:0000981">
    <property type="term" value="F:DNA-binding transcription factor activity, RNA polymerase II-specific"/>
    <property type="evidence" value="ECO:0007669"/>
    <property type="project" value="InterPro"/>
</dbReference>
<feature type="compositionally biased region" description="Basic and acidic residues" evidence="6">
    <location>
        <begin position="84"/>
        <end position="103"/>
    </location>
</feature>
<dbReference type="PANTHER" id="PTHR31644:SF1">
    <property type="entry name" value="ZN(II)2CYS6 TRANSCRIPTION FACTOR (EUROFUNG)"/>
    <property type="match status" value="1"/>
</dbReference>
<sequence>MTKSKGERLYRACIRCRQRKTKCDLYVSRTALQKWSSNGVRHYTAEYNYHPCSKCLAEGHRCVIATSRRGGDYSRFRVRKSQKHREEDPRECDRLEHRSEPRGIDPATAEVAVTGHHLGSIQNPLEALQILAQTASTERSPEKRKASMSQVLTDQVSATEESGAQGSPITHSPRNSPDLLTTVLTIATKDRVGLEGLHARISQHMEKLLLRVVLGAASVRHVGSVEGLLLLAEWVPHISSEECTGDAAATSHQIQVTVEDSVAWNLIGLAVRQAYLLQLERFSFRSESKDEDKLDCHRNRLAWIFTYLADRQISIQMGQAFWCRGPGLSTRFTVEDYPYLRPQRATGIDYASFVQAQVELTTIFGNIHDILYASKTRTVQLMLMGDYTKYLDDSAKALAMWKETWANVNLPPHLSGLLCLQFEYLRLYINAFAFQAVLYRTPKASAGCENGRTSYFPYSVMASADGRHIYIAIDAAKSVLKYLMERLNPTKHLRYIPVRFYLYEIHAAVFLFKAMSVGALSSEEQQACTILVRQFVSMLKIAATGPSHIASRYGKLLTGLWFQGQTTPNATDGLVESRHLAQELPPRHLDLEEFTNTSVIDSSGPSQEDFPNPQALSFLESTEGLECLDNFLSNLPFLRGGFPDLDNYGVGQLLMDL</sequence>
<dbReference type="InterPro" id="IPR001138">
    <property type="entry name" value="Zn2Cys6_DnaBD"/>
</dbReference>
<keyword evidence="4" id="KW-0804">Transcription</keyword>
<dbReference type="Gene3D" id="4.10.240.10">
    <property type="entry name" value="Zn(2)-C6 fungal-type DNA-binding domain"/>
    <property type="match status" value="1"/>
</dbReference>
<dbReference type="InterPro" id="IPR052780">
    <property type="entry name" value="AAA_Catabolism_Regulators"/>
</dbReference>
<evidence type="ECO:0000256" key="2">
    <source>
        <dbReference type="ARBA" id="ARBA00023015"/>
    </source>
</evidence>
<dbReference type="SMART" id="SM00906">
    <property type="entry name" value="Fungal_trans"/>
    <property type="match status" value="1"/>
</dbReference>
<keyword evidence="9" id="KW-1185">Reference proteome</keyword>
<dbReference type="GO" id="GO:0008270">
    <property type="term" value="F:zinc ion binding"/>
    <property type="evidence" value="ECO:0007669"/>
    <property type="project" value="InterPro"/>
</dbReference>
<dbReference type="GO" id="GO:0005634">
    <property type="term" value="C:nucleus"/>
    <property type="evidence" value="ECO:0007669"/>
    <property type="project" value="TreeGrafter"/>
</dbReference>
<evidence type="ECO:0000256" key="4">
    <source>
        <dbReference type="ARBA" id="ARBA00023163"/>
    </source>
</evidence>
<dbReference type="PANTHER" id="PTHR31644">
    <property type="entry name" value="TRANSCRIPTIONAL ACTIVATOR ARO80-RELATED"/>
    <property type="match status" value="1"/>
</dbReference>
<feature type="region of interest" description="Disordered" evidence="6">
    <location>
        <begin position="77"/>
        <end position="106"/>
    </location>
</feature>
<feature type="domain" description="Xylanolytic transcriptional activator regulatory" evidence="7">
    <location>
        <begin position="263"/>
        <end position="339"/>
    </location>
</feature>
<name>A0A5N7AQS0_9EURO</name>
<evidence type="ECO:0000256" key="3">
    <source>
        <dbReference type="ARBA" id="ARBA00023125"/>
    </source>
</evidence>
<dbReference type="CDD" id="cd12148">
    <property type="entry name" value="fungal_TF_MHR"/>
    <property type="match status" value="1"/>
</dbReference>
<dbReference type="InterPro" id="IPR036864">
    <property type="entry name" value="Zn2-C6_fun-type_DNA-bd_sf"/>
</dbReference>
<keyword evidence="5" id="KW-0539">Nucleus</keyword>
<organism evidence="8 9">
    <name type="scientific">Aspergillus bertholletiae</name>
    <dbReference type="NCBI Taxonomy" id="1226010"/>
    <lineage>
        <taxon>Eukaryota</taxon>
        <taxon>Fungi</taxon>
        <taxon>Dikarya</taxon>
        <taxon>Ascomycota</taxon>
        <taxon>Pezizomycotina</taxon>
        <taxon>Eurotiomycetes</taxon>
        <taxon>Eurotiomycetidae</taxon>
        <taxon>Eurotiales</taxon>
        <taxon>Aspergillaceae</taxon>
        <taxon>Aspergillus</taxon>
        <taxon>Aspergillus subgen. Circumdati</taxon>
    </lineage>
</organism>
<reference evidence="8 9" key="1">
    <citation type="submission" date="2019-04" db="EMBL/GenBank/DDBJ databases">
        <title>Friends and foes A comparative genomics studyof 23 Aspergillus species from section Flavi.</title>
        <authorList>
            <consortium name="DOE Joint Genome Institute"/>
            <person name="Kjaerbolling I."/>
            <person name="Vesth T."/>
            <person name="Frisvad J.C."/>
            <person name="Nybo J.L."/>
            <person name="Theobald S."/>
            <person name="Kildgaard S."/>
            <person name="Isbrandt T."/>
            <person name="Kuo A."/>
            <person name="Sato A."/>
            <person name="Lyhne E.K."/>
            <person name="Kogle M.E."/>
            <person name="Wiebenga A."/>
            <person name="Kun R.S."/>
            <person name="Lubbers R.J."/>
            <person name="Makela M.R."/>
            <person name="Barry K."/>
            <person name="Chovatia M."/>
            <person name="Clum A."/>
            <person name="Daum C."/>
            <person name="Haridas S."/>
            <person name="He G."/>
            <person name="LaButti K."/>
            <person name="Lipzen A."/>
            <person name="Mondo S."/>
            <person name="Riley R."/>
            <person name="Salamov A."/>
            <person name="Simmons B.A."/>
            <person name="Magnuson J.K."/>
            <person name="Henrissat B."/>
            <person name="Mortensen U.H."/>
            <person name="Larsen T.O."/>
            <person name="Devries R.P."/>
            <person name="Grigoriev I.V."/>
            <person name="Machida M."/>
            <person name="Baker S.E."/>
            <person name="Andersen M.R."/>
        </authorList>
    </citation>
    <scope>NUCLEOTIDE SEQUENCE [LARGE SCALE GENOMIC DNA]</scope>
    <source>
        <strain evidence="8 9">IBT 29228</strain>
    </source>
</reference>
<keyword evidence="1" id="KW-0479">Metal-binding</keyword>
<evidence type="ECO:0000256" key="5">
    <source>
        <dbReference type="ARBA" id="ARBA00023242"/>
    </source>
</evidence>